<reference evidence="1 2" key="1">
    <citation type="submission" date="2024-01" db="EMBL/GenBank/DDBJ databases">
        <title>Chryseobacterium sp. T9W2-O.</title>
        <authorList>
            <person name="Maltman C."/>
        </authorList>
    </citation>
    <scope>NUCLEOTIDE SEQUENCE [LARGE SCALE GENOMIC DNA]</scope>
    <source>
        <strain evidence="1 2">T9W2-O</strain>
    </source>
</reference>
<dbReference type="Gene3D" id="2.180.10.10">
    <property type="entry name" value="RHS repeat-associated core"/>
    <property type="match status" value="1"/>
</dbReference>
<sequence>NATQPALYGQEKIFSEKILESSPLDRILQQKQVGNDWSNKPVQFAYDANTTADAVKKYNLVTTWENGATKSGFIPTTAYAAAQLYKNTVTDEDGNQTIEFKNGEGQVVLVRKMLSATEKADTYYVYNEFNQLAYVIPPLAAVSGVTDETTLNNLCYQYRYDGRNRLVEKKLPGKGWEYMLYDKQDRLVLTRDANLEAQGQWLFTKYDQFSRPIYTGLVYSPPGRAQQVAAVEGLGSNNEVRTTSSFNNTGMDVYYTTSSAYPQYNYTLLSVNYYDTYPSYSFNPTFPTNILGETTLTQTPTAEGLSTKSLPVMSLVKNIEDDNWTKNYTYYDKKGRAIGSYSINHLGGRTQVESKLDFAGVVQQSITRHKRLSTDTDKVITENFTYDSQNRLKTHTHQVDNNPVEYLAQNTYNELSQLQTKKVGGTALGSGLQTVDYQYNIRGWMTKINDPKNLNGKLFGYEIKYNNPENAAPKFNGNIAEVDWITGTVPNGTKRRYSYEYDKLNRLLQGIYSEPGSSVLNNNYYNELLSYDLNGNISTLKRFSSPSSGTTAEKIDDLVYNYTGNRLDMITLPSGVANNPSGYNALQNTIAYDLNGNMTNHFDKRINSITYNYLNLPSAITAGSGKSGSQTNYFYRADGVKIKKMYSYNTLSIDEYITQVSTTDYLDGFQYQISQSPLYVLRLKFVPTAEGYFNFENNKYIYNYVDHLGNTRVSYFHNGSGIEVLEENNYYPFGLKHEGYNALAGNPSYQYKYNGKELQETGMYDYGARFYMPDIGRFGTHDPLSSTTLDPYGYTYNNPINIIDPTGMQGEDWIKRGSQVFFDASVKSQADAVGKYGESAQHLGEGSTLTTSNSEGVLSQYTFHDNGTVSNASGTVLDTGSDTVTEGGTTIMGSTNSMFSEGVHSFLAESSNPNPLEQYRA</sequence>
<dbReference type="InterPro" id="IPR022385">
    <property type="entry name" value="Rhs_assc_core"/>
</dbReference>
<gene>
    <name evidence="1" type="ORF">SOP96_03205</name>
</gene>
<dbReference type="EMBL" id="JAYLAA010000013">
    <property type="protein sequence ID" value="MEC3874716.1"/>
    <property type="molecule type" value="Genomic_DNA"/>
</dbReference>
<dbReference type="InterPro" id="IPR050708">
    <property type="entry name" value="T6SS_VgrG/RHS"/>
</dbReference>
<dbReference type="PANTHER" id="PTHR32305">
    <property type="match status" value="1"/>
</dbReference>
<name>A0ABU6HNT6_9FLAO</name>
<protein>
    <submittedName>
        <fullName evidence="1">RHS repeat-associated core domain-containing protein</fullName>
    </submittedName>
</protein>
<keyword evidence="2" id="KW-1185">Reference proteome</keyword>
<dbReference type="NCBIfam" id="TIGR03696">
    <property type="entry name" value="Rhs_assc_core"/>
    <property type="match status" value="1"/>
</dbReference>
<accession>A0ABU6HNT6</accession>
<evidence type="ECO:0000313" key="2">
    <source>
        <dbReference type="Proteomes" id="UP001348397"/>
    </source>
</evidence>
<dbReference type="RefSeq" id="WP_326319782.1">
    <property type="nucleotide sequence ID" value="NZ_JAYLAA010000013.1"/>
</dbReference>
<dbReference type="Proteomes" id="UP001348397">
    <property type="component" value="Unassembled WGS sequence"/>
</dbReference>
<proteinExistence type="predicted"/>
<comment type="caution">
    <text evidence="1">The sequence shown here is derived from an EMBL/GenBank/DDBJ whole genome shotgun (WGS) entry which is preliminary data.</text>
</comment>
<feature type="non-terminal residue" evidence="1">
    <location>
        <position position="1"/>
    </location>
</feature>
<feature type="non-terminal residue" evidence="1">
    <location>
        <position position="921"/>
    </location>
</feature>
<evidence type="ECO:0000313" key="1">
    <source>
        <dbReference type="EMBL" id="MEC3874716.1"/>
    </source>
</evidence>
<dbReference type="PANTHER" id="PTHR32305:SF15">
    <property type="entry name" value="PROTEIN RHSA-RELATED"/>
    <property type="match status" value="1"/>
</dbReference>
<organism evidence="1 2">
    <name type="scientific">Chryseobacterium salviniae</name>
    <dbReference type="NCBI Taxonomy" id="3101750"/>
    <lineage>
        <taxon>Bacteria</taxon>
        <taxon>Pseudomonadati</taxon>
        <taxon>Bacteroidota</taxon>
        <taxon>Flavobacteriia</taxon>
        <taxon>Flavobacteriales</taxon>
        <taxon>Weeksellaceae</taxon>
        <taxon>Chryseobacterium group</taxon>
        <taxon>Chryseobacterium</taxon>
    </lineage>
</organism>